<feature type="transmembrane region" description="Helical" evidence="1">
    <location>
        <begin position="218"/>
        <end position="237"/>
    </location>
</feature>
<sequence>MGARSISGLGRRSTVVIALSVAACVLFVLSLGLWVGTPTGWNVFEAWGAVLGAGDRGAVTLARSRILELALLALAAGVQAGAAVLGSEGRSSAIDEAPGAFGATGASVADALGLGSGLGAASGALVGLASTTGRRLRGSTRRLALVAAAPLLFVCYALATWSSETAVWLRASSVLLGDVGAVHARDLLIGAAALALFAGALLAPAAVGRALAAAAQGLAAVAAGWFPGLAWVATRLAQGGGRWAGLGSLRTACAAAVVVLFGEALLAAASQPGRLPVAAITLGAAVALALARGSASQASEDSR</sequence>
<keyword evidence="1" id="KW-0812">Transmembrane</keyword>
<dbReference type="RefSeq" id="WP_145187000.1">
    <property type="nucleotide sequence ID" value="NZ_CP036290.1"/>
</dbReference>
<dbReference type="PROSITE" id="PS51257">
    <property type="entry name" value="PROKAR_LIPOPROTEIN"/>
    <property type="match status" value="1"/>
</dbReference>
<name>A0A518D005_9BACT</name>
<organism evidence="2 3">
    <name type="scientific">Rohdeia mirabilis</name>
    <dbReference type="NCBI Taxonomy" id="2528008"/>
    <lineage>
        <taxon>Bacteria</taxon>
        <taxon>Pseudomonadati</taxon>
        <taxon>Planctomycetota</taxon>
        <taxon>Planctomycetia</taxon>
        <taxon>Planctomycetia incertae sedis</taxon>
        <taxon>Rohdeia</taxon>
    </lineage>
</organism>
<gene>
    <name evidence="2" type="ORF">Pla163_19160</name>
</gene>
<dbReference type="EMBL" id="CP036290">
    <property type="protein sequence ID" value="QDU84802.1"/>
    <property type="molecule type" value="Genomic_DNA"/>
</dbReference>
<feature type="transmembrane region" description="Helical" evidence="1">
    <location>
        <begin position="12"/>
        <end position="35"/>
    </location>
</feature>
<proteinExistence type="predicted"/>
<evidence type="ECO:0000313" key="2">
    <source>
        <dbReference type="EMBL" id="QDU84802.1"/>
    </source>
</evidence>
<feature type="transmembrane region" description="Helical" evidence="1">
    <location>
        <begin position="249"/>
        <end position="269"/>
    </location>
</feature>
<keyword evidence="1" id="KW-1133">Transmembrane helix</keyword>
<reference evidence="2 3" key="1">
    <citation type="submission" date="2019-02" db="EMBL/GenBank/DDBJ databases">
        <title>Deep-cultivation of Planctomycetes and their phenomic and genomic characterization uncovers novel biology.</title>
        <authorList>
            <person name="Wiegand S."/>
            <person name="Jogler M."/>
            <person name="Boedeker C."/>
            <person name="Pinto D."/>
            <person name="Vollmers J."/>
            <person name="Rivas-Marin E."/>
            <person name="Kohn T."/>
            <person name="Peeters S.H."/>
            <person name="Heuer A."/>
            <person name="Rast P."/>
            <person name="Oberbeckmann S."/>
            <person name="Bunk B."/>
            <person name="Jeske O."/>
            <person name="Meyerdierks A."/>
            <person name="Storesund J.E."/>
            <person name="Kallscheuer N."/>
            <person name="Luecker S."/>
            <person name="Lage O.M."/>
            <person name="Pohl T."/>
            <person name="Merkel B.J."/>
            <person name="Hornburger P."/>
            <person name="Mueller R.-W."/>
            <person name="Bruemmer F."/>
            <person name="Labrenz M."/>
            <person name="Spormann A.M."/>
            <person name="Op den Camp H."/>
            <person name="Overmann J."/>
            <person name="Amann R."/>
            <person name="Jetten M.S.M."/>
            <person name="Mascher T."/>
            <person name="Medema M.H."/>
            <person name="Devos D.P."/>
            <person name="Kaster A.-K."/>
            <person name="Ovreas L."/>
            <person name="Rohde M."/>
            <person name="Galperin M.Y."/>
            <person name="Jogler C."/>
        </authorList>
    </citation>
    <scope>NUCLEOTIDE SEQUENCE [LARGE SCALE GENOMIC DNA]</scope>
    <source>
        <strain evidence="2 3">Pla163</strain>
    </source>
</reference>
<accession>A0A518D005</accession>
<feature type="transmembrane region" description="Helical" evidence="1">
    <location>
        <begin position="143"/>
        <end position="161"/>
    </location>
</feature>
<protein>
    <submittedName>
        <fullName evidence="2">Uncharacterized protein</fullName>
    </submittedName>
</protein>
<feature type="transmembrane region" description="Helical" evidence="1">
    <location>
        <begin position="191"/>
        <end position="212"/>
    </location>
</feature>
<evidence type="ECO:0000313" key="3">
    <source>
        <dbReference type="Proteomes" id="UP000319342"/>
    </source>
</evidence>
<evidence type="ECO:0000256" key="1">
    <source>
        <dbReference type="SAM" id="Phobius"/>
    </source>
</evidence>
<keyword evidence="1" id="KW-0472">Membrane</keyword>
<dbReference type="AlphaFoldDB" id="A0A518D005"/>
<dbReference type="Proteomes" id="UP000319342">
    <property type="component" value="Chromosome"/>
</dbReference>
<keyword evidence="3" id="KW-1185">Reference proteome</keyword>
<feature type="transmembrane region" description="Helical" evidence="1">
    <location>
        <begin position="275"/>
        <end position="295"/>
    </location>
</feature>